<keyword evidence="4" id="KW-1185">Reference proteome</keyword>
<evidence type="ECO:0000313" key="3">
    <source>
        <dbReference type="EMBL" id="KAJ5481173.1"/>
    </source>
</evidence>
<name>A0A9W9X2D7_9EURO</name>
<reference evidence="3" key="1">
    <citation type="submission" date="2022-12" db="EMBL/GenBank/DDBJ databases">
        <authorList>
            <person name="Petersen C."/>
        </authorList>
    </citation>
    <scope>NUCLEOTIDE SEQUENCE</scope>
    <source>
        <strain evidence="3">IBT 30728</strain>
    </source>
</reference>
<dbReference type="EMBL" id="JAPWDQ010000009">
    <property type="protein sequence ID" value="KAJ5481173.1"/>
    <property type="molecule type" value="Genomic_DNA"/>
</dbReference>
<reference evidence="3" key="2">
    <citation type="journal article" date="2023" name="IMA Fungus">
        <title>Comparative genomic study of the Penicillium genus elucidates a diverse pangenome and 15 lateral gene transfer events.</title>
        <authorList>
            <person name="Petersen C."/>
            <person name="Sorensen T."/>
            <person name="Nielsen M.R."/>
            <person name="Sondergaard T.E."/>
            <person name="Sorensen J.L."/>
            <person name="Fitzpatrick D.A."/>
            <person name="Frisvad J.C."/>
            <person name="Nielsen K.L."/>
        </authorList>
    </citation>
    <scope>NUCLEOTIDE SEQUENCE</scope>
    <source>
        <strain evidence="3">IBT 30728</strain>
    </source>
</reference>
<proteinExistence type="predicted"/>
<accession>A0A9W9X2D7</accession>
<keyword evidence="1" id="KW-0175">Coiled coil</keyword>
<feature type="compositionally biased region" description="Basic and acidic residues" evidence="2">
    <location>
        <begin position="41"/>
        <end position="50"/>
    </location>
</feature>
<feature type="coiled-coil region" evidence="1">
    <location>
        <begin position="98"/>
        <end position="125"/>
    </location>
</feature>
<evidence type="ECO:0000256" key="2">
    <source>
        <dbReference type="SAM" id="MobiDB-lite"/>
    </source>
</evidence>
<protein>
    <submittedName>
        <fullName evidence="3">Uncharacterized protein</fullName>
    </submittedName>
</protein>
<gene>
    <name evidence="3" type="ORF">N7539_007067</name>
</gene>
<evidence type="ECO:0000256" key="1">
    <source>
        <dbReference type="SAM" id="Coils"/>
    </source>
</evidence>
<comment type="caution">
    <text evidence="3">The sequence shown here is derived from an EMBL/GenBank/DDBJ whole genome shotgun (WGS) entry which is preliminary data.</text>
</comment>
<dbReference type="AlphaFoldDB" id="A0A9W9X2D7"/>
<dbReference type="Proteomes" id="UP001148312">
    <property type="component" value="Unassembled WGS sequence"/>
</dbReference>
<feature type="region of interest" description="Disordered" evidence="2">
    <location>
        <begin position="25"/>
        <end position="50"/>
    </location>
</feature>
<evidence type="ECO:0000313" key="4">
    <source>
        <dbReference type="Proteomes" id="UP001148312"/>
    </source>
</evidence>
<dbReference type="RefSeq" id="XP_056788603.1">
    <property type="nucleotide sequence ID" value="XM_056936668.1"/>
</dbReference>
<dbReference type="GeneID" id="81626917"/>
<organism evidence="3 4">
    <name type="scientific">Penicillium diatomitis</name>
    <dbReference type="NCBI Taxonomy" id="2819901"/>
    <lineage>
        <taxon>Eukaryota</taxon>
        <taxon>Fungi</taxon>
        <taxon>Dikarya</taxon>
        <taxon>Ascomycota</taxon>
        <taxon>Pezizomycotina</taxon>
        <taxon>Eurotiomycetes</taxon>
        <taxon>Eurotiomycetidae</taxon>
        <taxon>Eurotiales</taxon>
        <taxon>Aspergillaceae</taxon>
        <taxon>Penicillium</taxon>
    </lineage>
</organism>
<sequence length="134" mass="15754">MAFLKNLLRLFSRFAHLKQKSLSRFSSSRREATNASKPKAGHRDGTTTPDRWIREYTAEMQAGKQIEHHQRLVTSRLRSFQDLFDQPGPSNPWFLGDIIECEEELERLHREMAAHRARVIELEAHRPPRCKAYK</sequence>